<reference evidence="2 3" key="1">
    <citation type="submission" date="2020-10" db="EMBL/GenBank/DDBJ databases">
        <title>Wide distribution of Phycisphaera-like planctomycetes from WD2101 soil group in peatlands and genome analysis of the first cultivated representative.</title>
        <authorList>
            <person name="Dedysh S.N."/>
            <person name="Beletsky A.V."/>
            <person name="Ivanova A."/>
            <person name="Kulichevskaya I.S."/>
            <person name="Suzina N.E."/>
            <person name="Philippov D.A."/>
            <person name="Rakitin A.L."/>
            <person name="Mardanov A.V."/>
            <person name="Ravin N.V."/>
        </authorList>
    </citation>
    <scope>NUCLEOTIDE SEQUENCE [LARGE SCALE GENOMIC DNA]</scope>
    <source>
        <strain evidence="2 3">M1803</strain>
    </source>
</reference>
<evidence type="ECO:0000313" key="2">
    <source>
        <dbReference type="EMBL" id="QOV88619.1"/>
    </source>
</evidence>
<dbReference type="Proteomes" id="UP000593765">
    <property type="component" value="Chromosome"/>
</dbReference>
<dbReference type="PANTHER" id="PTHR33495">
    <property type="entry name" value="ANTI-SIGMA FACTOR ANTAGONIST TM_1081-RELATED-RELATED"/>
    <property type="match status" value="1"/>
</dbReference>
<dbReference type="AlphaFoldDB" id="A0A7M2WT77"/>
<feature type="domain" description="STAS" evidence="1">
    <location>
        <begin position="30"/>
        <end position="116"/>
    </location>
</feature>
<accession>A0A7M2WT77</accession>
<organism evidence="2 3">
    <name type="scientific">Humisphaera borealis</name>
    <dbReference type="NCBI Taxonomy" id="2807512"/>
    <lineage>
        <taxon>Bacteria</taxon>
        <taxon>Pseudomonadati</taxon>
        <taxon>Planctomycetota</taxon>
        <taxon>Phycisphaerae</taxon>
        <taxon>Tepidisphaerales</taxon>
        <taxon>Tepidisphaeraceae</taxon>
        <taxon>Humisphaera</taxon>
    </lineage>
</organism>
<dbReference type="SUPFAM" id="SSF52091">
    <property type="entry name" value="SpoIIaa-like"/>
    <property type="match status" value="1"/>
</dbReference>
<dbReference type="RefSeq" id="WP_206291612.1">
    <property type="nucleotide sequence ID" value="NZ_CP063458.1"/>
</dbReference>
<evidence type="ECO:0000259" key="1">
    <source>
        <dbReference type="PROSITE" id="PS50801"/>
    </source>
</evidence>
<dbReference type="KEGG" id="hbs:IPV69_20610"/>
<name>A0A7M2WT77_9BACT</name>
<keyword evidence="3" id="KW-1185">Reference proteome</keyword>
<dbReference type="PROSITE" id="PS50801">
    <property type="entry name" value="STAS"/>
    <property type="match status" value="1"/>
</dbReference>
<evidence type="ECO:0000313" key="3">
    <source>
        <dbReference type="Proteomes" id="UP000593765"/>
    </source>
</evidence>
<dbReference type="InterPro" id="IPR036513">
    <property type="entry name" value="STAS_dom_sf"/>
</dbReference>
<dbReference type="Pfam" id="PF01740">
    <property type="entry name" value="STAS"/>
    <property type="match status" value="1"/>
</dbReference>
<gene>
    <name evidence="2" type="ORF">IPV69_20610</name>
</gene>
<dbReference type="EMBL" id="CP063458">
    <property type="protein sequence ID" value="QOV88619.1"/>
    <property type="molecule type" value="Genomic_DNA"/>
</dbReference>
<sequence length="116" mass="12741">MEPFFTERTEKGYSIVDFTTESLMNPLELESIGQALYRLVDSTKPQKLLLNFQKVKYLSSQAVGIILTLNKKVGQTKGASITLCGVGPSLLQLLKITRLDKILSIKPTAAEVLKGA</sequence>
<dbReference type="Gene3D" id="3.30.750.24">
    <property type="entry name" value="STAS domain"/>
    <property type="match status" value="1"/>
</dbReference>
<dbReference type="CDD" id="cd07043">
    <property type="entry name" value="STAS_anti-anti-sigma_factors"/>
    <property type="match status" value="1"/>
</dbReference>
<protein>
    <submittedName>
        <fullName evidence="2">STAS domain-containing protein</fullName>
    </submittedName>
</protein>
<dbReference type="InterPro" id="IPR002645">
    <property type="entry name" value="STAS_dom"/>
</dbReference>
<proteinExistence type="predicted"/>
<dbReference type="GO" id="GO:0043856">
    <property type="term" value="F:anti-sigma factor antagonist activity"/>
    <property type="evidence" value="ECO:0007669"/>
    <property type="project" value="TreeGrafter"/>
</dbReference>